<evidence type="ECO:0000313" key="4">
    <source>
        <dbReference type="EMBL" id="CAG4934470.1"/>
    </source>
</evidence>
<dbReference type="InterPro" id="IPR019309">
    <property type="entry name" value="WASHC3"/>
</dbReference>
<dbReference type="GO" id="GO:0071203">
    <property type="term" value="C:WASH complex"/>
    <property type="evidence" value="ECO:0007669"/>
    <property type="project" value="InterPro"/>
</dbReference>
<keyword evidence="5" id="KW-1185">Reference proteome</keyword>
<dbReference type="PANTHER" id="PTHR13015:SF0">
    <property type="entry name" value="WASH COMPLEX SUBUNIT 3"/>
    <property type="match status" value="1"/>
</dbReference>
<dbReference type="Proteomes" id="UP000691718">
    <property type="component" value="Unassembled WGS sequence"/>
</dbReference>
<dbReference type="AlphaFoldDB" id="A0A8S3W154"/>
<keyword evidence="2" id="KW-0175">Coiled coil</keyword>
<proteinExistence type="inferred from homology"/>
<comment type="caution">
    <text evidence="4">The sequence shown here is derived from an EMBL/GenBank/DDBJ whole genome shotgun (WGS) entry which is preliminary data.</text>
</comment>
<evidence type="ECO:0000256" key="2">
    <source>
        <dbReference type="SAM" id="Coils"/>
    </source>
</evidence>
<dbReference type="OrthoDB" id="268027at2759"/>
<dbReference type="Pfam" id="PF10152">
    <property type="entry name" value="CCDC53"/>
    <property type="match status" value="1"/>
</dbReference>
<organism evidence="4 5">
    <name type="scientific">Parnassius apollo</name>
    <name type="common">Apollo butterfly</name>
    <name type="synonym">Papilio apollo</name>
    <dbReference type="NCBI Taxonomy" id="110799"/>
    <lineage>
        <taxon>Eukaryota</taxon>
        <taxon>Metazoa</taxon>
        <taxon>Ecdysozoa</taxon>
        <taxon>Arthropoda</taxon>
        <taxon>Hexapoda</taxon>
        <taxon>Insecta</taxon>
        <taxon>Pterygota</taxon>
        <taxon>Neoptera</taxon>
        <taxon>Endopterygota</taxon>
        <taxon>Lepidoptera</taxon>
        <taxon>Glossata</taxon>
        <taxon>Ditrysia</taxon>
        <taxon>Papilionoidea</taxon>
        <taxon>Papilionidae</taxon>
        <taxon>Parnassiinae</taxon>
        <taxon>Parnassini</taxon>
        <taxon>Parnassius</taxon>
        <taxon>Parnassius</taxon>
    </lineage>
</organism>
<feature type="region of interest" description="Disordered" evidence="3">
    <location>
        <begin position="79"/>
        <end position="131"/>
    </location>
</feature>
<dbReference type="PANTHER" id="PTHR13015">
    <property type="entry name" value="PROTEIN AD-016-RELATED"/>
    <property type="match status" value="1"/>
</dbReference>
<dbReference type="GO" id="GO:0006887">
    <property type="term" value="P:exocytosis"/>
    <property type="evidence" value="ECO:0007669"/>
    <property type="project" value="TreeGrafter"/>
</dbReference>
<dbReference type="GO" id="GO:0030041">
    <property type="term" value="P:actin filament polymerization"/>
    <property type="evidence" value="ECO:0007669"/>
    <property type="project" value="TreeGrafter"/>
</dbReference>
<evidence type="ECO:0000256" key="1">
    <source>
        <dbReference type="ARBA" id="ARBA00006290"/>
    </source>
</evidence>
<accession>A0A8S3W154</accession>
<feature type="coiled-coil region" evidence="2">
    <location>
        <begin position="45"/>
        <end position="72"/>
    </location>
</feature>
<sequence length="172" mass="19382">MQKILMEHEIENLDLTKVAALQQKRTLAFVNHFVVTTAQFLNTFAKQCESKLMQFEEKLEKVDAAMVLLEARLSSIPEVNDSSQTNESVKSLDNSQVKTEEAEVDNQTQGIKNTEEKAPETEASTTNDSIQTKPEYERFIKMIQVGVPLEAVKLKVSLEGLDPKVLESLLKK</sequence>
<evidence type="ECO:0000256" key="3">
    <source>
        <dbReference type="SAM" id="MobiDB-lite"/>
    </source>
</evidence>
<comment type="similarity">
    <text evidence="1">Belongs to the CCDC53 family.</text>
</comment>
<reference evidence="4" key="1">
    <citation type="submission" date="2021-04" db="EMBL/GenBank/DDBJ databases">
        <authorList>
            <person name="Tunstrom K."/>
        </authorList>
    </citation>
    <scope>NUCLEOTIDE SEQUENCE</scope>
</reference>
<dbReference type="EMBL" id="CAJQZP010000040">
    <property type="protein sequence ID" value="CAG4934470.1"/>
    <property type="molecule type" value="Genomic_DNA"/>
</dbReference>
<name>A0A8S3W154_PARAO</name>
<gene>
    <name evidence="4" type="ORF">PAPOLLO_LOCUS833</name>
</gene>
<feature type="compositionally biased region" description="Polar residues" evidence="3">
    <location>
        <begin position="122"/>
        <end position="131"/>
    </location>
</feature>
<protein>
    <submittedName>
        <fullName evidence="4">(apollo) hypothetical protein</fullName>
    </submittedName>
</protein>
<feature type="compositionally biased region" description="Polar residues" evidence="3">
    <location>
        <begin position="80"/>
        <end position="97"/>
    </location>
</feature>
<evidence type="ECO:0000313" key="5">
    <source>
        <dbReference type="Proteomes" id="UP000691718"/>
    </source>
</evidence>